<dbReference type="Proteomes" id="UP000316304">
    <property type="component" value="Unassembled WGS sequence"/>
</dbReference>
<keyword evidence="2" id="KW-1185">Reference proteome</keyword>
<name>A0A5C6CN31_9BACT</name>
<proteinExistence type="predicted"/>
<sequence length="59" mass="6259">MLALGAAVARTPANQRVECVVHSVREEKGLAAFKSLASVFGLGYSGNSRLDNENPKART</sequence>
<evidence type="ECO:0000313" key="2">
    <source>
        <dbReference type="Proteomes" id="UP000316304"/>
    </source>
</evidence>
<reference evidence="1 2" key="1">
    <citation type="submission" date="2019-02" db="EMBL/GenBank/DDBJ databases">
        <title>Deep-cultivation of Planctomycetes and their phenomic and genomic characterization uncovers novel biology.</title>
        <authorList>
            <person name="Wiegand S."/>
            <person name="Jogler M."/>
            <person name="Boedeker C."/>
            <person name="Pinto D."/>
            <person name="Vollmers J."/>
            <person name="Rivas-Marin E."/>
            <person name="Kohn T."/>
            <person name="Peeters S.H."/>
            <person name="Heuer A."/>
            <person name="Rast P."/>
            <person name="Oberbeckmann S."/>
            <person name="Bunk B."/>
            <person name="Jeske O."/>
            <person name="Meyerdierks A."/>
            <person name="Storesund J.E."/>
            <person name="Kallscheuer N."/>
            <person name="Luecker S."/>
            <person name="Lage O.M."/>
            <person name="Pohl T."/>
            <person name="Merkel B.J."/>
            <person name="Hornburger P."/>
            <person name="Mueller R.-W."/>
            <person name="Bruemmer F."/>
            <person name="Labrenz M."/>
            <person name="Spormann A.M."/>
            <person name="Op Den Camp H."/>
            <person name="Overmann J."/>
            <person name="Amann R."/>
            <person name="Jetten M.S.M."/>
            <person name="Mascher T."/>
            <person name="Medema M.H."/>
            <person name="Devos D.P."/>
            <person name="Kaster A.-K."/>
            <person name="Ovreas L."/>
            <person name="Rohde M."/>
            <person name="Galperin M.Y."/>
            <person name="Jogler C."/>
        </authorList>
    </citation>
    <scope>NUCLEOTIDE SEQUENCE [LARGE SCALE GENOMIC DNA]</scope>
    <source>
        <strain evidence="1 2">Pla52o</strain>
    </source>
</reference>
<comment type="caution">
    <text evidence="1">The sequence shown here is derived from an EMBL/GenBank/DDBJ whole genome shotgun (WGS) entry which is preliminary data.</text>
</comment>
<dbReference type="EMBL" id="SJPT01000001">
    <property type="protein sequence ID" value="TWU26343.1"/>
    <property type="molecule type" value="Genomic_DNA"/>
</dbReference>
<gene>
    <name evidence="1" type="ORF">Pla52o_01960</name>
</gene>
<dbReference type="AlphaFoldDB" id="A0A5C6CN31"/>
<accession>A0A5C6CN31</accession>
<evidence type="ECO:0000313" key="1">
    <source>
        <dbReference type="EMBL" id="TWU26343.1"/>
    </source>
</evidence>
<organism evidence="1 2">
    <name type="scientific">Novipirellula galeiformis</name>
    <dbReference type="NCBI Taxonomy" id="2528004"/>
    <lineage>
        <taxon>Bacteria</taxon>
        <taxon>Pseudomonadati</taxon>
        <taxon>Planctomycetota</taxon>
        <taxon>Planctomycetia</taxon>
        <taxon>Pirellulales</taxon>
        <taxon>Pirellulaceae</taxon>
        <taxon>Novipirellula</taxon>
    </lineage>
</organism>
<protein>
    <submittedName>
        <fullName evidence="1">Uncharacterized protein</fullName>
    </submittedName>
</protein>